<gene>
    <name evidence="3" type="ORF">LSH36_20g02005</name>
</gene>
<keyword evidence="2" id="KW-1133">Transmembrane helix</keyword>
<dbReference type="EMBL" id="JAODUP010000020">
    <property type="protein sequence ID" value="KAK2168102.1"/>
    <property type="molecule type" value="Genomic_DNA"/>
</dbReference>
<keyword evidence="2" id="KW-0812">Transmembrane</keyword>
<feature type="transmembrane region" description="Helical" evidence="2">
    <location>
        <begin position="23"/>
        <end position="46"/>
    </location>
</feature>
<keyword evidence="4" id="KW-1185">Reference proteome</keyword>
<name>A0AAD9KB72_9ANNE</name>
<evidence type="ECO:0000256" key="1">
    <source>
        <dbReference type="SAM" id="MobiDB-lite"/>
    </source>
</evidence>
<accession>A0AAD9KB72</accession>
<feature type="region of interest" description="Disordered" evidence="1">
    <location>
        <begin position="52"/>
        <end position="88"/>
    </location>
</feature>
<comment type="caution">
    <text evidence="3">The sequence shown here is derived from an EMBL/GenBank/DDBJ whole genome shotgun (WGS) entry which is preliminary data.</text>
</comment>
<proteinExistence type="predicted"/>
<protein>
    <submittedName>
        <fullName evidence="3">Uncharacterized protein</fullName>
    </submittedName>
</protein>
<evidence type="ECO:0000313" key="4">
    <source>
        <dbReference type="Proteomes" id="UP001208570"/>
    </source>
</evidence>
<dbReference type="AlphaFoldDB" id="A0AAD9KB72"/>
<organism evidence="3 4">
    <name type="scientific">Paralvinella palmiformis</name>
    <dbReference type="NCBI Taxonomy" id="53620"/>
    <lineage>
        <taxon>Eukaryota</taxon>
        <taxon>Metazoa</taxon>
        <taxon>Spiralia</taxon>
        <taxon>Lophotrochozoa</taxon>
        <taxon>Annelida</taxon>
        <taxon>Polychaeta</taxon>
        <taxon>Sedentaria</taxon>
        <taxon>Canalipalpata</taxon>
        <taxon>Terebellida</taxon>
        <taxon>Terebelliformia</taxon>
        <taxon>Alvinellidae</taxon>
        <taxon>Paralvinella</taxon>
    </lineage>
</organism>
<evidence type="ECO:0000256" key="2">
    <source>
        <dbReference type="SAM" id="Phobius"/>
    </source>
</evidence>
<sequence length="88" mass="9816">MTSVTDLMMHGDEPLRDARADKIVLIVSLSAIAAVILITGFVWLYLYKKPQRSRLGQSTSEVKESYQVSDPERINNRHSTAVPVGETN</sequence>
<reference evidence="3" key="1">
    <citation type="journal article" date="2023" name="Mol. Biol. Evol.">
        <title>Third-Generation Sequencing Reveals the Adaptive Role of the Epigenome in Three Deep-Sea Polychaetes.</title>
        <authorList>
            <person name="Perez M."/>
            <person name="Aroh O."/>
            <person name="Sun Y."/>
            <person name="Lan Y."/>
            <person name="Juniper S.K."/>
            <person name="Young C.R."/>
            <person name="Angers B."/>
            <person name="Qian P.Y."/>
        </authorList>
    </citation>
    <scope>NUCLEOTIDE SEQUENCE</scope>
    <source>
        <strain evidence="3">P08H-3</strain>
    </source>
</reference>
<evidence type="ECO:0000313" key="3">
    <source>
        <dbReference type="EMBL" id="KAK2168102.1"/>
    </source>
</evidence>
<keyword evidence="2" id="KW-0472">Membrane</keyword>
<dbReference type="Proteomes" id="UP001208570">
    <property type="component" value="Unassembled WGS sequence"/>
</dbReference>